<evidence type="ECO:0000256" key="3">
    <source>
        <dbReference type="ARBA" id="ARBA00022618"/>
    </source>
</evidence>
<dbReference type="SMART" id="SM00450">
    <property type="entry name" value="RHOD"/>
    <property type="match status" value="1"/>
</dbReference>
<organism evidence="13 14">
    <name type="scientific">Pseudopithomyces chartarum</name>
    <dbReference type="NCBI Taxonomy" id="1892770"/>
    <lineage>
        <taxon>Eukaryota</taxon>
        <taxon>Fungi</taxon>
        <taxon>Dikarya</taxon>
        <taxon>Ascomycota</taxon>
        <taxon>Pezizomycotina</taxon>
        <taxon>Dothideomycetes</taxon>
        <taxon>Pleosporomycetidae</taxon>
        <taxon>Pleosporales</taxon>
        <taxon>Massarineae</taxon>
        <taxon>Didymosphaeriaceae</taxon>
        <taxon>Pseudopithomyces</taxon>
    </lineage>
</organism>
<evidence type="ECO:0000313" key="13">
    <source>
        <dbReference type="EMBL" id="KAK3207805.1"/>
    </source>
</evidence>
<dbReference type="PANTHER" id="PTHR10828:SF17">
    <property type="entry name" value="PROTEIN-TYROSINE-PHOSPHATASE"/>
    <property type="match status" value="1"/>
</dbReference>
<dbReference type="Pfam" id="PF00581">
    <property type="entry name" value="Rhodanese"/>
    <property type="match status" value="1"/>
</dbReference>
<dbReference type="GO" id="GO:0000086">
    <property type="term" value="P:G2/M transition of mitotic cell cycle"/>
    <property type="evidence" value="ECO:0007669"/>
    <property type="project" value="TreeGrafter"/>
</dbReference>
<dbReference type="GO" id="GO:0010971">
    <property type="term" value="P:positive regulation of G2/M transition of mitotic cell cycle"/>
    <property type="evidence" value="ECO:0007669"/>
    <property type="project" value="TreeGrafter"/>
</dbReference>
<keyword evidence="6 10" id="KW-0904">Protein phosphatase</keyword>
<dbReference type="AlphaFoldDB" id="A0AAN6LX15"/>
<feature type="region of interest" description="Disordered" evidence="11">
    <location>
        <begin position="107"/>
        <end position="128"/>
    </location>
</feature>
<name>A0AAN6LX15_9PLEO</name>
<dbReference type="EC" id="3.1.3.48" evidence="2 10"/>
<dbReference type="PRINTS" id="PR00716">
    <property type="entry name" value="MPIPHPHTASE"/>
</dbReference>
<evidence type="ECO:0000256" key="9">
    <source>
        <dbReference type="ARBA" id="ARBA00067190"/>
    </source>
</evidence>
<evidence type="ECO:0000256" key="1">
    <source>
        <dbReference type="ARBA" id="ARBA00011065"/>
    </source>
</evidence>
<evidence type="ECO:0000256" key="8">
    <source>
        <dbReference type="ARBA" id="ARBA00051722"/>
    </source>
</evidence>
<dbReference type="Proteomes" id="UP001280581">
    <property type="component" value="Unassembled WGS sequence"/>
</dbReference>
<dbReference type="FunFam" id="3.40.250.10:FF:000021">
    <property type="entry name" value="M-phase inducer phosphatase cdc-25.2"/>
    <property type="match status" value="1"/>
</dbReference>
<keyword evidence="14" id="KW-1185">Reference proteome</keyword>
<dbReference type="PANTHER" id="PTHR10828">
    <property type="entry name" value="M-PHASE INDUCER PHOSPHATASE DUAL SPECIFICITY PHOSPHATASE CDC25"/>
    <property type="match status" value="1"/>
</dbReference>
<dbReference type="GO" id="GO:0004725">
    <property type="term" value="F:protein tyrosine phosphatase activity"/>
    <property type="evidence" value="ECO:0007669"/>
    <property type="project" value="UniProtKB-UniRule"/>
</dbReference>
<proteinExistence type="inferred from homology"/>
<evidence type="ECO:0000259" key="12">
    <source>
        <dbReference type="PROSITE" id="PS50206"/>
    </source>
</evidence>
<keyword evidence="7 10" id="KW-0131">Cell cycle</keyword>
<evidence type="ECO:0000313" key="14">
    <source>
        <dbReference type="Proteomes" id="UP001280581"/>
    </source>
</evidence>
<evidence type="ECO:0000256" key="11">
    <source>
        <dbReference type="SAM" id="MobiDB-lite"/>
    </source>
</evidence>
<dbReference type="Gene3D" id="3.40.250.10">
    <property type="entry name" value="Rhodanese-like domain"/>
    <property type="match status" value="1"/>
</dbReference>
<protein>
    <recommendedName>
        <fullName evidence="9 10">M-phase inducer phosphatase</fullName>
        <ecNumber evidence="2 10">3.1.3.48</ecNumber>
    </recommendedName>
</protein>
<dbReference type="GO" id="GO:0005634">
    <property type="term" value="C:nucleus"/>
    <property type="evidence" value="ECO:0007669"/>
    <property type="project" value="TreeGrafter"/>
</dbReference>
<dbReference type="InterPro" id="IPR000751">
    <property type="entry name" value="MPI_Phosphatase"/>
</dbReference>
<dbReference type="InterPro" id="IPR036873">
    <property type="entry name" value="Rhodanese-like_dom_sf"/>
</dbReference>
<comment type="function">
    <text evidence="10">Tyrosine protein phosphatase which functions as a dosage-dependent inducer of mitotic progression.</text>
</comment>
<feature type="region of interest" description="Disordered" evidence="11">
    <location>
        <begin position="258"/>
        <end position="319"/>
    </location>
</feature>
<evidence type="ECO:0000256" key="6">
    <source>
        <dbReference type="ARBA" id="ARBA00022912"/>
    </source>
</evidence>
<dbReference type="GO" id="GO:0005737">
    <property type="term" value="C:cytoplasm"/>
    <property type="evidence" value="ECO:0007669"/>
    <property type="project" value="TreeGrafter"/>
</dbReference>
<comment type="catalytic activity">
    <reaction evidence="8 10">
        <text>O-phospho-L-tyrosyl-[protein] + H2O = L-tyrosyl-[protein] + phosphate</text>
        <dbReference type="Rhea" id="RHEA:10684"/>
        <dbReference type="Rhea" id="RHEA-COMP:10136"/>
        <dbReference type="Rhea" id="RHEA-COMP:20101"/>
        <dbReference type="ChEBI" id="CHEBI:15377"/>
        <dbReference type="ChEBI" id="CHEBI:43474"/>
        <dbReference type="ChEBI" id="CHEBI:46858"/>
        <dbReference type="ChEBI" id="CHEBI:61978"/>
        <dbReference type="EC" id="3.1.3.48"/>
    </reaction>
</comment>
<evidence type="ECO:0000256" key="7">
    <source>
        <dbReference type="ARBA" id="ARBA00023306"/>
    </source>
</evidence>
<accession>A0AAN6LX15</accession>
<dbReference type="GO" id="GO:0051301">
    <property type="term" value="P:cell division"/>
    <property type="evidence" value="ECO:0007669"/>
    <property type="project" value="UniProtKB-UniRule"/>
</dbReference>
<keyword evidence="3 10" id="KW-0132">Cell division</keyword>
<dbReference type="EMBL" id="WVTA01000008">
    <property type="protein sequence ID" value="KAK3207805.1"/>
    <property type="molecule type" value="Genomic_DNA"/>
</dbReference>
<sequence length="541" mass="60173">MEMSSPLAAMHPPPLPGPWGYRKDLPASKPLFGAHTLGPSNFNFRDLSMKKSASSDYFTLGPMRGSSPTASLAADMSSNLHMDQSPQLTTPRRSLFTSSLFQQLDNREGTKTPPIRWEGVTTPPIPSSSPCCIPDSMDISPLPHKAPFSFMSAERSLPLASPTPEGTLSPADDDDMLSPCELPTPPQFPFPIPAIEEPRPVSANERKKPTFLMRPGLSRTKNYSTNTVSLKSLKEEPAFLFGAGVNSPTPSLDECFKMSPPPERRPMKSSAAPTRRPSKIRRSLSMFEHPGDVVNSKQDENSYTPSNLQSVMDVEDSPGLKLPHTTQPNEPDSLPRITDATLVGIINGEYDSLYENKYIIDCRFEYEYNGGHIDGAINFCEKEKLSERLFGAEAPSDTSKTLVILHCEFSAHRAPRMARFLREEDRKINAHRYPQLSYPEVYILDGGYSEFYATHRARCYPQSWVKMDDEEHQASCERGMAKVRQRTKLNRAQTFAFGQQSCQMEDSPTAVSRSRSGGIMTLGDDMLNAGRLGATRRMASY</sequence>
<keyword evidence="4 10" id="KW-0498">Mitosis</keyword>
<evidence type="ECO:0000256" key="10">
    <source>
        <dbReference type="RuleBase" id="RU368028"/>
    </source>
</evidence>
<evidence type="ECO:0000256" key="5">
    <source>
        <dbReference type="ARBA" id="ARBA00022801"/>
    </source>
</evidence>
<dbReference type="InterPro" id="IPR001763">
    <property type="entry name" value="Rhodanese-like_dom"/>
</dbReference>
<comment type="caution">
    <text evidence="13">The sequence shown here is derived from an EMBL/GenBank/DDBJ whole genome shotgun (WGS) entry which is preliminary data.</text>
</comment>
<keyword evidence="5 10" id="KW-0378">Hydrolase</keyword>
<feature type="compositionally biased region" description="Polar residues" evidence="11">
    <location>
        <begin position="301"/>
        <end position="310"/>
    </location>
</feature>
<dbReference type="SUPFAM" id="SSF52821">
    <property type="entry name" value="Rhodanese/Cell cycle control phosphatase"/>
    <property type="match status" value="1"/>
</dbReference>
<dbReference type="PROSITE" id="PS50206">
    <property type="entry name" value="RHODANESE_3"/>
    <property type="match status" value="1"/>
</dbReference>
<dbReference type="CDD" id="cd01530">
    <property type="entry name" value="Cdc25"/>
    <property type="match status" value="1"/>
</dbReference>
<dbReference type="GO" id="GO:0110032">
    <property type="term" value="P:positive regulation of G2/MI transition of meiotic cell cycle"/>
    <property type="evidence" value="ECO:0007669"/>
    <property type="project" value="TreeGrafter"/>
</dbReference>
<gene>
    <name evidence="13" type="ORF">GRF29_96g457540</name>
</gene>
<reference evidence="13 14" key="1">
    <citation type="submission" date="2021-02" db="EMBL/GenBank/DDBJ databases">
        <title>Genome assembly of Pseudopithomyces chartarum.</title>
        <authorList>
            <person name="Jauregui R."/>
            <person name="Singh J."/>
            <person name="Voisey C."/>
        </authorList>
    </citation>
    <scope>NUCLEOTIDE SEQUENCE [LARGE SCALE GENOMIC DNA]</scope>
    <source>
        <strain evidence="13 14">AGR01</strain>
    </source>
</reference>
<comment type="similarity">
    <text evidence="1 10">Belongs to the MPI phosphatase family.</text>
</comment>
<feature type="domain" description="Rhodanese" evidence="12">
    <location>
        <begin position="353"/>
        <end position="460"/>
    </location>
</feature>
<evidence type="ECO:0000256" key="4">
    <source>
        <dbReference type="ARBA" id="ARBA00022776"/>
    </source>
</evidence>
<evidence type="ECO:0000256" key="2">
    <source>
        <dbReference type="ARBA" id="ARBA00013064"/>
    </source>
</evidence>